<keyword evidence="3" id="KW-1185">Reference proteome</keyword>
<evidence type="ECO:0000313" key="3">
    <source>
        <dbReference type="Proteomes" id="UP000283983"/>
    </source>
</evidence>
<dbReference type="Gene3D" id="1.10.530.10">
    <property type="match status" value="1"/>
</dbReference>
<dbReference type="Pfam" id="PF01832">
    <property type="entry name" value="Glucosaminidase"/>
    <property type="match status" value="1"/>
</dbReference>
<dbReference type="EMBL" id="QSLJ01000001">
    <property type="protein sequence ID" value="RHF39219.1"/>
    <property type="molecule type" value="Genomic_DNA"/>
</dbReference>
<comment type="caution">
    <text evidence="2">The sequence shown here is derived from an EMBL/GenBank/DDBJ whole genome shotgun (WGS) entry which is preliminary data.</text>
</comment>
<gene>
    <name evidence="2" type="ORF">DW682_03165</name>
</gene>
<evidence type="ECO:0000313" key="2">
    <source>
        <dbReference type="EMBL" id="RHF39219.1"/>
    </source>
</evidence>
<organism evidence="2 3">
    <name type="scientific">Collinsella intestinalis</name>
    <dbReference type="NCBI Taxonomy" id="147207"/>
    <lineage>
        <taxon>Bacteria</taxon>
        <taxon>Bacillati</taxon>
        <taxon>Actinomycetota</taxon>
        <taxon>Coriobacteriia</taxon>
        <taxon>Coriobacteriales</taxon>
        <taxon>Coriobacteriaceae</taxon>
        <taxon>Collinsella</taxon>
    </lineage>
</organism>
<dbReference type="Proteomes" id="UP000283983">
    <property type="component" value="Unassembled WGS sequence"/>
</dbReference>
<evidence type="ECO:0000259" key="1">
    <source>
        <dbReference type="Pfam" id="PF01832"/>
    </source>
</evidence>
<proteinExistence type="predicted"/>
<protein>
    <recommendedName>
        <fullName evidence="1">Mannosyl-glycoprotein endo-beta-N-acetylglucosamidase-like domain-containing protein</fullName>
    </recommendedName>
</protein>
<sequence length="171" mass="18291">MGASQASVEHMATYYRKSVGESTYPASVYVDYGAPTLQVFCTIVLEEAKAEGVRAEVVFAQAMKETGWLRFGGAVKAEQCNFCGLGAVNSAPGNAASFKDVRTGIRAQVQHLKAYASMDPLAQACVDPRFDLVKRGCAPLLEDLNGKWAVPGDGYGESIAKMIETMLQGGR</sequence>
<dbReference type="InParanoid" id="A0A414NHI8"/>
<accession>A0A414NHI8</accession>
<reference evidence="2 3" key="1">
    <citation type="submission" date="2018-08" db="EMBL/GenBank/DDBJ databases">
        <title>A genome reference for cultivated species of the human gut microbiota.</title>
        <authorList>
            <person name="Zou Y."/>
            <person name="Xue W."/>
            <person name="Luo G."/>
        </authorList>
    </citation>
    <scope>NUCLEOTIDE SEQUENCE [LARGE SCALE GENOMIC DNA]</scope>
    <source>
        <strain evidence="2 3">AM25-33</strain>
    </source>
</reference>
<feature type="domain" description="Mannosyl-glycoprotein endo-beta-N-acetylglucosamidase-like" evidence="1">
    <location>
        <begin position="44"/>
        <end position="166"/>
    </location>
</feature>
<dbReference type="InterPro" id="IPR002901">
    <property type="entry name" value="MGlyc_endo_b_GlcNAc-like_dom"/>
</dbReference>
<dbReference type="GO" id="GO:0004040">
    <property type="term" value="F:amidase activity"/>
    <property type="evidence" value="ECO:0007669"/>
    <property type="project" value="InterPro"/>
</dbReference>
<dbReference type="AlphaFoldDB" id="A0A414NHI8"/>
<name>A0A414NHI8_9ACTN</name>